<dbReference type="UniPathway" id="UPA00053">
    <property type="reaction ID" value="UER00087"/>
</dbReference>
<feature type="binding site" evidence="8">
    <location>
        <position position="117"/>
    </location>
    <ligand>
        <name>shikimate</name>
        <dbReference type="ChEBI" id="CHEBI:36208"/>
    </ligand>
</feature>
<dbReference type="SUPFAM" id="SSF51735">
    <property type="entry name" value="NAD(P)-binding Rossmann-fold domains"/>
    <property type="match status" value="1"/>
</dbReference>
<keyword evidence="3 8" id="KW-0028">Amino-acid biosynthesis</keyword>
<name>A0A3R8T895_9BURK</name>
<dbReference type="FunFam" id="3.40.50.10860:FF:000006">
    <property type="entry name" value="Shikimate dehydrogenase (NADP(+))"/>
    <property type="match status" value="1"/>
</dbReference>
<dbReference type="CDD" id="cd01065">
    <property type="entry name" value="NAD_bind_Shikimate_DH"/>
    <property type="match status" value="1"/>
</dbReference>
<evidence type="ECO:0000313" key="13">
    <source>
        <dbReference type="Proteomes" id="UP000269265"/>
    </source>
</evidence>
<dbReference type="OrthoDB" id="9776868at2"/>
<organism evidence="12 13">
    <name type="scientific">Aquabacterium soli</name>
    <dbReference type="NCBI Taxonomy" id="2493092"/>
    <lineage>
        <taxon>Bacteria</taxon>
        <taxon>Pseudomonadati</taxon>
        <taxon>Pseudomonadota</taxon>
        <taxon>Betaproteobacteria</taxon>
        <taxon>Burkholderiales</taxon>
        <taxon>Aquabacterium</taxon>
    </lineage>
</organism>
<evidence type="ECO:0000259" key="11">
    <source>
        <dbReference type="Pfam" id="PF18317"/>
    </source>
</evidence>
<feature type="binding site" evidence="8">
    <location>
        <begin position="142"/>
        <end position="146"/>
    </location>
    <ligand>
        <name>NADP(+)</name>
        <dbReference type="ChEBI" id="CHEBI:58349"/>
    </ligand>
</feature>
<feature type="binding site" evidence="8">
    <location>
        <position position="234"/>
    </location>
    <ligand>
        <name>NADP(+)</name>
        <dbReference type="ChEBI" id="CHEBI:58349"/>
    </ligand>
</feature>
<evidence type="ECO:0000256" key="8">
    <source>
        <dbReference type="HAMAP-Rule" id="MF_00222"/>
    </source>
</evidence>
<keyword evidence="4 8" id="KW-0521">NADP</keyword>
<dbReference type="InterPro" id="IPR006151">
    <property type="entry name" value="Shikm_DH/Glu-tRNA_Rdtase"/>
</dbReference>
<dbReference type="RefSeq" id="WP_125241459.1">
    <property type="nucleotide sequence ID" value="NZ_RSED01000001.1"/>
</dbReference>
<evidence type="ECO:0000256" key="2">
    <source>
        <dbReference type="ARBA" id="ARBA00012962"/>
    </source>
</evidence>
<evidence type="ECO:0000256" key="1">
    <source>
        <dbReference type="ARBA" id="ARBA00004871"/>
    </source>
</evidence>
<protein>
    <recommendedName>
        <fullName evidence="2 8">Shikimate dehydrogenase (NADP(+))</fullName>
        <shortName evidence="8">SDH</shortName>
        <ecNumber evidence="2 8">1.1.1.25</ecNumber>
    </recommendedName>
</protein>
<dbReference type="Pfam" id="PF18317">
    <property type="entry name" value="SDH_C"/>
    <property type="match status" value="1"/>
</dbReference>
<keyword evidence="5 8" id="KW-0560">Oxidoreductase</keyword>
<evidence type="ECO:0000259" key="10">
    <source>
        <dbReference type="Pfam" id="PF08501"/>
    </source>
</evidence>
<evidence type="ECO:0000256" key="5">
    <source>
        <dbReference type="ARBA" id="ARBA00023002"/>
    </source>
</evidence>
<dbReference type="GO" id="GO:0050661">
    <property type="term" value="F:NADP binding"/>
    <property type="evidence" value="ECO:0007669"/>
    <property type="project" value="InterPro"/>
</dbReference>
<dbReference type="GO" id="GO:0008652">
    <property type="term" value="P:amino acid biosynthetic process"/>
    <property type="evidence" value="ECO:0007669"/>
    <property type="project" value="UniProtKB-KW"/>
</dbReference>
<dbReference type="GO" id="GO:0019632">
    <property type="term" value="P:shikimate metabolic process"/>
    <property type="evidence" value="ECO:0007669"/>
    <property type="project" value="InterPro"/>
</dbReference>
<comment type="similarity">
    <text evidence="8">Belongs to the shikimate dehydrogenase family.</text>
</comment>
<dbReference type="Proteomes" id="UP000269265">
    <property type="component" value="Unassembled WGS sequence"/>
</dbReference>
<feature type="binding site" evidence="8">
    <location>
        <begin position="27"/>
        <end position="29"/>
    </location>
    <ligand>
        <name>shikimate</name>
        <dbReference type="ChEBI" id="CHEBI:36208"/>
    </ligand>
</feature>
<dbReference type="InterPro" id="IPR011342">
    <property type="entry name" value="Shikimate_DH"/>
</dbReference>
<dbReference type="SUPFAM" id="SSF53223">
    <property type="entry name" value="Aminoacid dehydrogenase-like, N-terminal domain"/>
    <property type="match status" value="1"/>
</dbReference>
<comment type="function">
    <text evidence="8">Involved in the biosynthesis of the chorismate, which leads to the biosynthesis of aromatic amino acids. Catalyzes the reversible NADPH linked reduction of 3-dehydroshikimate (DHSA) to yield shikimate (SA).</text>
</comment>
<feature type="domain" description="Shikimate dehydrogenase substrate binding N-terminal" evidence="10">
    <location>
        <begin position="19"/>
        <end position="101"/>
    </location>
</feature>
<feature type="active site" description="Proton acceptor" evidence="8">
    <location>
        <position position="78"/>
    </location>
</feature>
<dbReference type="NCBIfam" id="TIGR00507">
    <property type="entry name" value="aroE"/>
    <property type="match status" value="1"/>
</dbReference>
<feature type="binding site" evidence="8">
    <location>
        <position position="264"/>
    </location>
    <ligand>
        <name>shikimate</name>
        <dbReference type="ChEBI" id="CHEBI:36208"/>
    </ligand>
</feature>
<reference evidence="12 13" key="1">
    <citation type="submission" date="2018-12" db="EMBL/GenBank/DDBJ databases">
        <title>The whole draft genome of Aquabacterium sp. SJQ9.</title>
        <authorList>
            <person name="Sun L."/>
            <person name="Gao X."/>
            <person name="Chen W."/>
            <person name="Huang K."/>
        </authorList>
    </citation>
    <scope>NUCLEOTIDE SEQUENCE [LARGE SCALE GENOMIC DNA]</scope>
    <source>
        <strain evidence="12 13">SJQ9</strain>
    </source>
</reference>
<feature type="domain" description="Quinate/shikimate 5-dehydrogenase/glutamyl-tRNA reductase" evidence="9">
    <location>
        <begin position="132"/>
        <end position="212"/>
    </location>
</feature>
<feature type="domain" description="SDH C-terminal" evidence="11">
    <location>
        <begin position="257"/>
        <end position="287"/>
    </location>
</feature>
<keyword evidence="6 8" id="KW-0057">Aromatic amino acid biosynthesis</keyword>
<sequence>MNAPASTPSDARGLDRYAVAGNPVAHSRSPSIHALFAAQTGQTLDYGRLLCPLDGFKATLTEFVQQGARGCNVTVPFKFEAFEMAARHTPRAVLAHAANTLRFDSEADGGWLADNTDGVGLVRDITANAGVPLQGRRVLLLGAGGASAGVLGPLIEQRPRELVLANRTVDKARALVERHQAWATQHGVALQARALTDAGEGFDVLINGTAASLGGGEVPVGAQALKPGSLALDMMYGPAAQPFLDWARAQGAMARDGLGMLVEQAAESFALWRGVRPDTRPVLAQLRAEVDSLTPEATR</sequence>
<dbReference type="InterPro" id="IPR013708">
    <property type="entry name" value="Shikimate_DH-bd_N"/>
</dbReference>
<dbReference type="Gene3D" id="3.40.50.720">
    <property type="entry name" value="NAD(P)-binding Rossmann-like Domain"/>
    <property type="match status" value="1"/>
</dbReference>
<dbReference type="InterPro" id="IPR046346">
    <property type="entry name" value="Aminoacid_DH-like_N_sf"/>
</dbReference>
<feature type="binding site" evidence="8">
    <location>
        <position position="257"/>
    </location>
    <ligand>
        <name>NADP(+)</name>
        <dbReference type="ChEBI" id="CHEBI:58349"/>
    </ligand>
</feature>
<evidence type="ECO:0000313" key="12">
    <source>
        <dbReference type="EMBL" id="RRS06316.1"/>
    </source>
</evidence>
<dbReference type="Gene3D" id="3.40.50.10860">
    <property type="entry name" value="Leucine Dehydrogenase, chain A, domain 1"/>
    <property type="match status" value="1"/>
</dbReference>
<dbReference type="InterPro" id="IPR036291">
    <property type="entry name" value="NAD(P)-bd_dom_sf"/>
</dbReference>
<evidence type="ECO:0000256" key="4">
    <source>
        <dbReference type="ARBA" id="ARBA00022857"/>
    </source>
</evidence>
<feature type="binding site" evidence="8">
    <location>
        <position position="99"/>
    </location>
    <ligand>
        <name>shikimate</name>
        <dbReference type="ChEBI" id="CHEBI:36208"/>
    </ligand>
</feature>
<feature type="binding site" evidence="8">
    <location>
        <begin position="166"/>
        <end position="171"/>
    </location>
    <ligand>
        <name>NADP(+)</name>
        <dbReference type="ChEBI" id="CHEBI:58349"/>
    </ligand>
</feature>
<comment type="caution">
    <text evidence="8">Lacks conserved residue(s) required for the propagation of feature annotation.</text>
</comment>
<evidence type="ECO:0000256" key="6">
    <source>
        <dbReference type="ARBA" id="ARBA00023141"/>
    </source>
</evidence>
<comment type="pathway">
    <text evidence="1 8">Metabolic intermediate biosynthesis; chorismate biosynthesis; chorismate from D-erythrose 4-phosphate and phosphoenolpyruvate: step 4/7.</text>
</comment>
<dbReference type="PANTHER" id="PTHR21089:SF1">
    <property type="entry name" value="BIFUNCTIONAL 3-DEHYDROQUINATE DEHYDRATASE_SHIKIMATE DEHYDROGENASE, CHLOROPLASTIC"/>
    <property type="match status" value="1"/>
</dbReference>
<gene>
    <name evidence="8" type="primary">aroE</name>
    <name evidence="12" type="ORF">EIP75_01655</name>
</gene>
<accession>A0A3R8T895</accession>
<keyword evidence="13" id="KW-1185">Reference proteome</keyword>
<dbReference type="GO" id="GO:0009423">
    <property type="term" value="P:chorismate biosynthetic process"/>
    <property type="evidence" value="ECO:0007669"/>
    <property type="project" value="UniProtKB-UniRule"/>
</dbReference>
<dbReference type="InterPro" id="IPR022893">
    <property type="entry name" value="Shikimate_DH_fam"/>
</dbReference>
<comment type="caution">
    <text evidence="12">The sequence shown here is derived from an EMBL/GenBank/DDBJ whole genome shotgun (WGS) entry which is preliminary data.</text>
</comment>
<dbReference type="PANTHER" id="PTHR21089">
    <property type="entry name" value="SHIKIMATE DEHYDROGENASE"/>
    <property type="match status" value="1"/>
</dbReference>
<dbReference type="GO" id="GO:0005829">
    <property type="term" value="C:cytosol"/>
    <property type="evidence" value="ECO:0007669"/>
    <property type="project" value="TreeGrafter"/>
</dbReference>
<dbReference type="AlphaFoldDB" id="A0A3R8T895"/>
<proteinExistence type="inferred from homology"/>
<evidence type="ECO:0000256" key="7">
    <source>
        <dbReference type="ARBA" id="ARBA00049442"/>
    </source>
</evidence>
<dbReference type="EC" id="1.1.1.25" evidence="2 8"/>
<dbReference type="GO" id="GO:0004764">
    <property type="term" value="F:shikimate 3-dehydrogenase (NADP+) activity"/>
    <property type="evidence" value="ECO:0007669"/>
    <property type="project" value="UniProtKB-UniRule"/>
</dbReference>
<dbReference type="InterPro" id="IPR041121">
    <property type="entry name" value="SDH_C"/>
</dbReference>
<dbReference type="HAMAP" id="MF_00222">
    <property type="entry name" value="Shikimate_DH_AroE"/>
    <property type="match status" value="1"/>
</dbReference>
<comment type="catalytic activity">
    <reaction evidence="7 8">
        <text>shikimate + NADP(+) = 3-dehydroshikimate + NADPH + H(+)</text>
        <dbReference type="Rhea" id="RHEA:17737"/>
        <dbReference type="ChEBI" id="CHEBI:15378"/>
        <dbReference type="ChEBI" id="CHEBI:16630"/>
        <dbReference type="ChEBI" id="CHEBI:36208"/>
        <dbReference type="ChEBI" id="CHEBI:57783"/>
        <dbReference type="ChEBI" id="CHEBI:58349"/>
        <dbReference type="EC" id="1.1.1.25"/>
    </reaction>
</comment>
<dbReference type="GO" id="GO:0009073">
    <property type="term" value="P:aromatic amino acid family biosynthetic process"/>
    <property type="evidence" value="ECO:0007669"/>
    <property type="project" value="UniProtKB-KW"/>
</dbReference>
<dbReference type="NCBIfam" id="NF001310">
    <property type="entry name" value="PRK00258.1-2"/>
    <property type="match status" value="1"/>
</dbReference>
<evidence type="ECO:0000256" key="3">
    <source>
        <dbReference type="ARBA" id="ARBA00022605"/>
    </source>
</evidence>
<evidence type="ECO:0000259" key="9">
    <source>
        <dbReference type="Pfam" id="PF01488"/>
    </source>
</evidence>
<feature type="binding site" evidence="8">
    <location>
        <position position="74"/>
    </location>
    <ligand>
        <name>shikimate</name>
        <dbReference type="ChEBI" id="CHEBI:36208"/>
    </ligand>
</feature>
<feature type="binding site" evidence="8">
    <location>
        <position position="236"/>
    </location>
    <ligand>
        <name>shikimate</name>
        <dbReference type="ChEBI" id="CHEBI:36208"/>
    </ligand>
</feature>
<dbReference type="Pfam" id="PF01488">
    <property type="entry name" value="Shikimate_DH"/>
    <property type="match status" value="1"/>
</dbReference>
<dbReference type="Pfam" id="PF08501">
    <property type="entry name" value="Shikimate_dh_N"/>
    <property type="match status" value="1"/>
</dbReference>
<dbReference type="EMBL" id="RSED01000001">
    <property type="protein sequence ID" value="RRS06316.1"/>
    <property type="molecule type" value="Genomic_DNA"/>
</dbReference>
<comment type="subunit">
    <text evidence="8">Homodimer.</text>
</comment>